<proteinExistence type="predicted"/>
<comment type="caution">
    <text evidence="1">The sequence shown here is derived from an EMBL/GenBank/DDBJ whole genome shotgun (WGS) entry which is preliminary data.</text>
</comment>
<evidence type="ECO:0000313" key="1">
    <source>
        <dbReference type="EMBL" id="CAD6992402.1"/>
    </source>
</evidence>
<name>A0A811U025_CERCA</name>
<reference evidence="1" key="1">
    <citation type="submission" date="2020-11" db="EMBL/GenBank/DDBJ databases">
        <authorList>
            <person name="Whitehead M."/>
        </authorList>
    </citation>
    <scope>NUCLEOTIDE SEQUENCE</scope>
    <source>
        <strain evidence="1">EGII</strain>
    </source>
</reference>
<protein>
    <submittedName>
        <fullName evidence="1">(Mediterranean fruit fly) hypothetical protein</fullName>
    </submittedName>
</protein>
<accession>A0A811U025</accession>
<dbReference type="AlphaFoldDB" id="A0A811U025"/>
<dbReference type="EMBL" id="CAJHJT010000001">
    <property type="protein sequence ID" value="CAD6992402.1"/>
    <property type="molecule type" value="Genomic_DNA"/>
</dbReference>
<sequence length="145" mass="15804">MYVCMYLNHFSVLPINRIEIFSIYYFCCLQLTSRPRQLSSTPAAGSLLAAGHTQPQSAVRRHRYSTAQCVRRNGGDVGGGGGGGGGEVHFKRRRIGVGRGGGCCGLSQIVVHCSEKKVVCVVVCRSLSHFKLNEIIFVFAFAFAF</sequence>
<evidence type="ECO:0000313" key="2">
    <source>
        <dbReference type="Proteomes" id="UP000606786"/>
    </source>
</evidence>
<keyword evidence="2" id="KW-1185">Reference proteome</keyword>
<dbReference type="Proteomes" id="UP000606786">
    <property type="component" value="Unassembled WGS sequence"/>
</dbReference>
<gene>
    <name evidence="1" type="ORF">CCAP1982_LOCUS1266</name>
</gene>
<organism evidence="1 2">
    <name type="scientific">Ceratitis capitata</name>
    <name type="common">Mediterranean fruit fly</name>
    <name type="synonym">Tephritis capitata</name>
    <dbReference type="NCBI Taxonomy" id="7213"/>
    <lineage>
        <taxon>Eukaryota</taxon>
        <taxon>Metazoa</taxon>
        <taxon>Ecdysozoa</taxon>
        <taxon>Arthropoda</taxon>
        <taxon>Hexapoda</taxon>
        <taxon>Insecta</taxon>
        <taxon>Pterygota</taxon>
        <taxon>Neoptera</taxon>
        <taxon>Endopterygota</taxon>
        <taxon>Diptera</taxon>
        <taxon>Brachycera</taxon>
        <taxon>Muscomorpha</taxon>
        <taxon>Tephritoidea</taxon>
        <taxon>Tephritidae</taxon>
        <taxon>Ceratitis</taxon>
        <taxon>Ceratitis</taxon>
    </lineage>
</organism>